<evidence type="ECO:0000259" key="10">
    <source>
        <dbReference type="PROSITE" id="PS50928"/>
    </source>
</evidence>
<evidence type="ECO:0000256" key="2">
    <source>
        <dbReference type="ARBA" id="ARBA00010072"/>
    </source>
</evidence>
<dbReference type="AlphaFoldDB" id="A0A7H1J691"/>
<dbReference type="RefSeq" id="WP_111605874.1">
    <property type="nucleotide sequence ID" value="NZ_BMLJ01000002.1"/>
</dbReference>
<dbReference type="InterPro" id="IPR010065">
    <property type="entry name" value="AA_ABC_transptr_permease_3TM"/>
</dbReference>
<dbReference type="PROSITE" id="PS50928">
    <property type="entry name" value="ABC_TM1"/>
    <property type="match status" value="1"/>
</dbReference>
<dbReference type="GO" id="GO:0022857">
    <property type="term" value="F:transmembrane transporter activity"/>
    <property type="evidence" value="ECO:0007669"/>
    <property type="project" value="InterPro"/>
</dbReference>
<accession>A0A7H1J691</accession>
<dbReference type="GO" id="GO:0043190">
    <property type="term" value="C:ATP-binding cassette (ABC) transporter complex"/>
    <property type="evidence" value="ECO:0007669"/>
    <property type="project" value="InterPro"/>
</dbReference>
<evidence type="ECO:0000256" key="5">
    <source>
        <dbReference type="ARBA" id="ARBA00022692"/>
    </source>
</evidence>
<name>A0A7H1J691_9GAMM</name>
<feature type="transmembrane region" description="Helical" evidence="9">
    <location>
        <begin position="50"/>
        <end position="70"/>
    </location>
</feature>
<dbReference type="InterPro" id="IPR035906">
    <property type="entry name" value="MetI-like_sf"/>
</dbReference>
<reference evidence="11 12" key="1">
    <citation type="submission" date="2020-09" db="EMBL/GenBank/DDBJ databases">
        <title>Complete genome sequence of an Arctic sea ice bacterium Marinomonas arctica BSI20414.</title>
        <authorList>
            <person name="Liao L."/>
            <person name="Chen B."/>
        </authorList>
    </citation>
    <scope>NUCLEOTIDE SEQUENCE [LARGE SCALE GENOMIC DNA]</scope>
    <source>
        <strain evidence="11 12">BSI20414</strain>
    </source>
</reference>
<feature type="transmembrane region" description="Helical" evidence="9">
    <location>
        <begin position="212"/>
        <end position="238"/>
    </location>
</feature>
<evidence type="ECO:0000256" key="1">
    <source>
        <dbReference type="ARBA" id="ARBA00004429"/>
    </source>
</evidence>
<dbReference type="InterPro" id="IPR000515">
    <property type="entry name" value="MetI-like"/>
</dbReference>
<protein>
    <submittedName>
        <fullName evidence="11">ABC transporter permease subunit</fullName>
    </submittedName>
</protein>
<dbReference type="OrthoDB" id="9808531at2"/>
<comment type="subcellular location">
    <subcellularLocation>
        <location evidence="1">Cell inner membrane</location>
        <topology evidence="1">Multi-pass membrane protein</topology>
    </subcellularLocation>
    <subcellularLocation>
        <location evidence="9">Cell membrane</location>
        <topology evidence="9">Multi-pass membrane protein</topology>
    </subcellularLocation>
</comment>
<comment type="similarity">
    <text evidence="2">Belongs to the binding-protein-dependent transport system permease family. HisMQ subfamily.</text>
</comment>
<dbReference type="Proteomes" id="UP000516370">
    <property type="component" value="Chromosome"/>
</dbReference>
<keyword evidence="3 9" id="KW-0813">Transport</keyword>
<feature type="transmembrane region" description="Helical" evidence="9">
    <location>
        <begin position="258"/>
        <end position="284"/>
    </location>
</feature>
<keyword evidence="6" id="KW-0029">Amino-acid transport</keyword>
<dbReference type="NCBIfam" id="TIGR01726">
    <property type="entry name" value="HEQRo_perm_3TM"/>
    <property type="match status" value="1"/>
</dbReference>
<dbReference type="SUPFAM" id="SSF161098">
    <property type="entry name" value="MetI-like"/>
    <property type="match status" value="2"/>
</dbReference>
<feature type="transmembrane region" description="Helical" evidence="9">
    <location>
        <begin position="179"/>
        <end position="200"/>
    </location>
</feature>
<evidence type="ECO:0000256" key="6">
    <source>
        <dbReference type="ARBA" id="ARBA00022970"/>
    </source>
</evidence>
<organism evidence="11 12">
    <name type="scientific">Marinomonas arctica</name>
    <dbReference type="NCBI Taxonomy" id="383750"/>
    <lineage>
        <taxon>Bacteria</taxon>
        <taxon>Pseudomonadati</taxon>
        <taxon>Pseudomonadota</taxon>
        <taxon>Gammaproteobacteria</taxon>
        <taxon>Oceanospirillales</taxon>
        <taxon>Oceanospirillaceae</taxon>
        <taxon>Marinomonas</taxon>
    </lineage>
</organism>
<dbReference type="Gene3D" id="1.10.3720.10">
    <property type="entry name" value="MetI-like"/>
    <property type="match status" value="2"/>
</dbReference>
<feature type="domain" description="ABC transmembrane type-1" evidence="10">
    <location>
        <begin position="86"/>
        <end position="378"/>
    </location>
</feature>
<evidence type="ECO:0000256" key="7">
    <source>
        <dbReference type="ARBA" id="ARBA00022989"/>
    </source>
</evidence>
<sequence>MSNKTKPNNSLLNDAGTRALIFQLLLLSVVVFVGYFLFTNLQNNLDNRGISTGFAFFNEPAGFPILIHLIEYTDSGTYGRAFAVALINTFVISLLGIALATVIGVVIGLARLSNNWLVARLATVYVETLRNLPLLLQMFFWYFAVLAALPAPANSYEFADFLLNKRGIYSPNPIFQDGFGVVVVGFILSIVAAVALIVWAKKRQTKTGLWFPAYWSSLGLIVAITFLALVISGFPIEFDLPEKSRFNISGGMVLPPEFVAVLIALSTYTGAFIAEIVRAGILSVNWGQTEAARSLGLRDSLTQRLIVLPQALRVIIPPLTSQYLNLAKNSSLGAAIAYPELVSVVMGTTLNQTGQAIETIGLCMLVYGSLSLTISMFMNWYNKKMSLIER</sequence>
<dbReference type="EMBL" id="CP061081">
    <property type="protein sequence ID" value="QNT06007.1"/>
    <property type="molecule type" value="Genomic_DNA"/>
</dbReference>
<evidence type="ECO:0000256" key="9">
    <source>
        <dbReference type="RuleBase" id="RU363032"/>
    </source>
</evidence>
<evidence type="ECO:0000313" key="12">
    <source>
        <dbReference type="Proteomes" id="UP000516370"/>
    </source>
</evidence>
<dbReference type="GO" id="GO:0006865">
    <property type="term" value="P:amino acid transport"/>
    <property type="evidence" value="ECO:0007669"/>
    <property type="project" value="UniProtKB-KW"/>
</dbReference>
<dbReference type="InterPro" id="IPR043429">
    <property type="entry name" value="ArtM/GltK/GlnP/TcyL/YhdX-like"/>
</dbReference>
<keyword evidence="5 9" id="KW-0812">Transmembrane</keyword>
<feature type="transmembrane region" description="Helical" evidence="9">
    <location>
        <begin position="131"/>
        <end position="153"/>
    </location>
</feature>
<keyword evidence="4" id="KW-1003">Cell membrane</keyword>
<feature type="transmembrane region" description="Helical" evidence="9">
    <location>
        <begin position="20"/>
        <end position="38"/>
    </location>
</feature>
<dbReference type="PANTHER" id="PTHR30614:SF37">
    <property type="entry name" value="AMINO-ACID ABC TRANSPORTER PERMEASE PROTEIN YHDX-RELATED"/>
    <property type="match status" value="1"/>
</dbReference>
<keyword evidence="8 9" id="KW-0472">Membrane</keyword>
<feature type="transmembrane region" description="Helical" evidence="9">
    <location>
        <begin position="359"/>
        <end position="381"/>
    </location>
</feature>
<keyword evidence="12" id="KW-1185">Reference proteome</keyword>
<dbReference type="KEGG" id="mard:IBG28_20630"/>
<dbReference type="PANTHER" id="PTHR30614">
    <property type="entry name" value="MEMBRANE COMPONENT OF AMINO ACID ABC TRANSPORTER"/>
    <property type="match status" value="1"/>
</dbReference>
<gene>
    <name evidence="11" type="ORF">IBG28_20630</name>
</gene>
<keyword evidence="7 9" id="KW-1133">Transmembrane helix</keyword>
<evidence type="ECO:0000256" key="8">
    <source>
        <dbReference type="ARBA" id="ARBA00023136"/>
    </source>
</evidence>
<dbReference type="CDD" id="cd06261">
    <property type="entry name" value="TM_PBP2"/>
    <property type="match status" value="1"/>
</dbReference>
<feature type="transmembrane region" description="Helical" evidence="9">
    <location>
        <begin position="82"/>
        <end position="110"/>
    </location>
</feature>
<evidence type="ECO:0000256" key="3">
    <source>
        <dbReference type="ARBA" id="ARBA00022448"/>
    </source>
</evidence>
<evidence type="ECO:0000313" key="11">
    <source>
        <dbReference type="EMBL" id="QNT06007.1"/>
    </source>
</evidence>
<proteinExistence type="inferred from homology"/>
<evidence type="ECO:0000256" key="4">
    <source>
        <dbReference type="ARBA" id="ARBA00022475"/>
    </source>
</evidence>
<dbReference type="Pfam" id="PF00528">
    <property type="entry name" value="BPD_transp_1"/>
    <property type="match status" value="1"/>
</dbReference>